<accession>A0A6G0TJY9</accession>
<keyword evidence="4 5" id="KW-0472">Membrane</keyword>
<dbReference type="OrthoDB" id="430300at2759"/>
<dbReference type="AlphaFoldDB" id="A0A6G0TJY9"/>
<dbReference type="GO" id="GO:0022857">
    <property type="term" value="F:transmembrane transporter activity"/>
    <property type="evidence" value="ECO:0007669"/>
    <property type="project" value="InterPro"/>
</dbReference>
<feature type="transmembrane region" description="Helical" evidence="5">
    <location>
        <begin position="225"/>
        <end position="245"/>
    </location>
</feature>
<proteinExistence type="predicted"/>
<comment type="caution">
    <text evidence="6">The sequence shown here is derived from an EMBL/GenBank/DDBJ whole genome shotgun (WGS) entry which is preliminary data.</text>
</comment>
<keyword evidence="7" id="KW-1185">Reference proteome</keyword>
<dbReference type="SUPFAM" id="SSF103473">
    <property type="entry name" value="MFS general substrate transporter"/>
    <property type="match status" value="1"/>
</dbReference>
<evidence type="ECO:0000256" key="5">
    <source>
        <dbReference type="SAM" id="Phobius"/>
    </source>
</evidence>
<feature type="transmembrane region" description="Helical" evidence="5">
    <location>
        <begin position="197"/>
        <end position="219"/>
    </location>
</feature>
<feature type="transmembrane region" description="Helical" evidence="5">
    <location>
        <begin position="320"/>
        <end position="342"/>
    </location>
</feature>
<reference evidence="6 7" key="1">
    <citation type="submission" date="2019-08" db="EMBL/GenBank/DDBJ databases">
        <title>The genome of the soybean aphid Biotype 1, its phylome, world population structure and adaptation to the North American continent.</title>
        <authorList>
            <person name="Giordano R."/>
            <person name="Donthu R.K."/>
            <person name="Hernandez A.G."/>
            <person name="Wright C.L."/>
            <person name="Zimin A.V."/>
        </authorList>
    </citation>
    <scope>NUCLEOTIDE SEQUENCE [LARGE SCALE GENOMIC DNA]</scope>
    <source>
        <tissue evidence="6">Whole aphids</tissue>
    </source>
</reference>
<evidence type="ECO:0000256" key="2">
    <source>
        <dbReference type="ARBA" id="ARBA00022692"/>
    </source>
</evidence>
<feature type="transmembrane region" description="Helical" evidence="5">
    <location>
        <begin position="131"/>
        <end position="152"/>
    </location>
</feature>
<protein>
    <recommendedName>
        <fullName evidence="8">Major facilitator superfamily (MFS) profile domain-containing protein</fullName>
    </recommendedName>
</protein>
<dbReference type="PANTHER" id="PTHR23507:SF39">
    <property type="entry name" value="GH23453P-RELATED"/>
    <property type="match status" value="1"/>
</dbReference>
<feature type="transmembrane region" description="Helical" evidence="5">
    <location>
        <begin position="503"/>
        <end position="521"/>
    </location>
</feature>
<sequence length="658" mass="74445">MENDGESSTVVALDGSIQEQEKYSDAVEVLKPEDKTKFRLTLEPIMMLLLLGVNVSMMVQTNLIEERVCLHSDLGKNKSVNCYNMTAAEQEIVQPAVADLQMIKNLIETLVPCVTALFLGPWSDINGRLPLFLAAISGIVVSNCMYCVFSTMPSLPPVMFLLCSIPVAISGGGGALFIASFCYIVDITDFKTRAFRLGVLQTFISLGSIIGSILSPMLYSKSSTYAFALSAMSTIAGLLYTSLFLKETVIIKKGINTKLFNLSLVKNMWETVVKKRFGYLRCLIILSAVVLTLNIAIVLGEDSLMYMYVQKQFLWTLENYTLFNAYATLLSASIPAIGLYVLSTKLEIPDMYLATAATGLRIIEKVCLAYSRYTWQFYLAKIFGCVVLTSEPLVRSQLSKSFPSEDLGKIYAFISVIEGFGTLLGSPIYTTAYNMTIHNFANFIFLLSAVFGTFVLGLYIIMLFLISKSSKTQDLLINAHFFFLTNVSISFEDLFLYKEIKHVMNIFYVFKNMFTNCIYLFNDIKFLRLRYNILITTDFICIIYNIIIMFYILFTNTNFTFTYLSCYVNTSGSLILCEDSQKELEIIWIKLNSVQIINWEYYNFINKIILDHLCQAATLFKDSRTGHFALKLERMLCITTQISRTSIIQTNWNHTEFG</sequence>
<evidence type="ECO:0000313" key="7">
    <source>
        <dbReference type="Proteomes" id="UP000475862"/>
    </source>
</evidence>
<evidence type="ECO:0000256" key="3">
    <source>
        <dbReference type="ARBA" id="ARBA00022989"/>
    </source>
</evidence>
<dbReference type="EMBL" id="VYZN01000030">
    <property type="protein sequence ID" value="KAE9534052.1"/>
    <property type="molecule type" value="Genomic_DNA"/>
</dbReference>
<evidence type="ECO:0000256" key="1">
    <source>
        <dbReference type="ARBA" id="ARBA00004141"/>
    </source>
</evidence>
<keyword evidence="3 5" id="KW-1133">Transmembrane helix</keyword>
<organism evidence="6 7">
    <name type="scientific">Aphis glycines</name>
    <name type="common">Soybean aphid</name>
    <dbReference type="NCBI Taxonomy" id="307491"/>
    <lineage>
        <taxon>Eukaryota</taxon>
        <taxon>Metazoa</taxon>
        <taxon>Ecdysozoa</taxon>
        <taxon>Arthropoda</taxon>
        <taxon>Hexapoda</taxon>
        <taxon>Insecta</taxon>
        <taxon>Pterygota</taxon>
        <taxon>Neoptera</taxon>
        <taxon>Paraneoptera</taxon>
        <taxon>Hemiptera</taxon>
        <taxon>Sternorrhyncha</taxon>
        <taxon>Aphidomorpha</taxon>
        <taxon>Aphidoidea</taxon>
        <taxon>Aphididae</taxon>
        <taxon>Aphidini</taxon>
        <taxon>Aphis</taxon>
        <taxon>Aphis</taxon>
    </lineage>
</organism>
<dbReference type="Gene3D" id="1.20.1250.20">
    <property type="entry name" value="MFS general substrate transporter like domains"/>
    <property type="match status" value="1"/>
</dbReference>
<keyword evidence="2 5" id="KW-0812">Transmembrane</keyword>
<dbReference type="InterPro" id="IPR011701">
    <property type="entry name" value="MFS"/>
</dbReference>
<feature type="transmembrane region" description="Helical" evidence="5">
    <location>
        <begin position="278"/>
        <end position="300"/>
    </location>
</feature>
<name>A0A6G0TJY9_APHGL</name>
<dbReference type="PANTHER" id="PTHR23507">
    <property type="entry name" value="ZGC:174356"/>
    <property type="match status" value="1"/>
</dbReference>
<evidence type="ECO:0000313" key="6">
    <source>
        <dbReference type="EMBL" id="KAE9534052.1"/>
    </source>
</evidence>
<feature type="transmembrane region" description="Helical" evidence="5">
    <location>
        <begin position="158"/>
        <end position="185"/>
    </location>
</feature>
<evidence type="ECO:0008006" key="8">
    <source>
        <dbReference type="Google" id="ProtNLM"/>
    </source>
</evidence>
<feature type="transmembrane region" description="Helical" evidence="5">
    <location>
        <begin position="441"/>
        <end position="466"/>
    </location>
</feature>
<dbReference type="InterPro" id="IPR036259">
    <property type="entry name" value="MFS_trans_sf"/>
</dbReference>
<dbReference type="Pfam" id="PF07690">
    <property type="entry name" value="MFS_1"/>
    <property type="match status" value="1"/>
</dbReference>
<dbReference type="Proteomes" id="UP000475862">
    <property type="component" value="Unassembled WGS sequence"/>
</dbReference>
<evidence type="ECO:0000256" key="4">
    <source>
        <dbReference type="ARBA" id="ARBA00023136"/>
    </source>
</evidence>
<gene>
    <name evidence="6" type="ORF">AGLY_008788</name>
</gene>
<dbReference type="GO" id="GO:0016020">
    <property type="term" value="C:membrane"/>
    <property type="evidence" value="ECO:0007669"/>
    <property type="project" value="UniProtKB-SubCell"/>
</dbReference>
<feature type="transmembrane region" description="Helical" evidence="5">
    <location>
        <begin position="533"/>
        <end position="554"/>
    </location>
</feature>
<comment type="subcellular location">
    <subcellularLocation>
        <location evidence="1">Membrane</location>
        <topology evidence="1">Multi-pass membrane protein</topology>
    </subcellularLocation>
</comment>
<feature type="transmembrane region" description="Helical" evidence="5">
    <location>
        <begin position="410"/>
        <end position="429"/>
    </location>
</feature>